<gene>
    <name evidence="1" type="ORF">NDU88_007247</name>
</gene>
<organism evidence="1 2">
    <name type="scientific">Pleurodeles waltl</name>
    <name type="common">Iberian ribbed newt</name>
    <dbReference type="NCBI Taxonomy" id="8319"/>
    <lineage>
        <taxon>Eukaryota</taxon>
        <taxon>Metazoa</taxon>
        <taxon>Chordata</taxon>
        <taxon>Craniata</taxon>
        <taxon>Vertebrata</taxon>
        <taxon>Euteleostomi</taxon>
        <taxon>Amphibia</taxon>
        <taxon>Batrachia</taxon>
        <taxon>Caudata</taxon>
        <taxon>Salamandroidea</taxon>
        <taxon>Salamandridae</taxon>
        <taxon>Pleurodelinae</taxon>
        <taxon>Pleurodeles</taxon>
    </lineage>
</organism>
<evidence type="ECO:0000313" key="2">
    <source>
        <dbReference type="Proteomes" id="UP001066276"/>
    </source>
</evidence>
<dbReference type="AlphaFoldDB" id="A0AAV7SS62"/>
<reference evidence="1" key="1">
    <citation type="journal article" date="2022" name="bioRxiv">
        <title>Sequencing and chromosome-scale assembly of the giantPleurodeles waltlgenome.</title>
        <authorList>
            <person name="Brown T."/>
            <person name="Elewa A."/>
            <person name="Iarovenko S."/>
            <person name="Subramanian E."/>
            <person name="Araus A.J."/>
            <person name="Petzold A."/>
            <person name="Susuki M."/>
            <person name="Suzuki K.-i.T."/>
            <person name="Hayashi T."/>
            <person name="Toyoda A."/>
            <person name="Oliveira C."/>
            <person name="Osipova E."/>
            <person name="Leigh N.D."/>
            <person name="Simon A."/>
            <person name="Yun M.H."/>
        </authorList>
    </citation>
    <scope>NUCLEOTIDE SEQUENCE</scope>
    <source>
        <strain evidence="1">20211129_DDA</strain>
        <tissue evidence="1">Liver</tissue>
    </source>
</reference>
<protein>
    <submittedName>
        <fullName evidence="1">Uncharacterized protein</fullName>
    </submittedName>
</protein>
<accession>A0AAV7SS62</accession>
<evidence type="ECO:0000313" key="1">
    <source>
        <dbReference type="EMBL" id="KAJ1166851.1"/>
    </source>
</evidence>
<dbReference type="EMBL" id="JANPWB010000008">
    <property type="protein sequence ID" value="KAJ1166851.1"/>
    <property type="molecule type" value="Genomic_DNA"/>
</dbReference>
<proteinExistence type="predicted"/>
<sequence>MRRVVVKRMRQASGAGVYAEVSIPCDGLHYILVHTGRRTPRCGLTTSHPFAGGDMDPFFAMHDERPACVSRHPRRLYTNKQRQWSIVSRIECFNIADVD</sequence>
<dbReference type="Proteomes" id="UP001066276">
    <property type="component" value="Chromosome 4_2"/>
</dbReference>
<keyword evidence="2" id="KW-1185">Reference proteome</keyword>
<comment type="caution">
    <text evidence="1">The sequence shown here is derived from an EMBL/GenBank/DDBJ whole genome shotgun (WGS) entry which is preliminary data.</text>
</comment>
<name>A0AAV7SS62_PLEWA</name>